<evidence type="ECO:0000256" key="7">
    <source>
        <dbReference type="RuleBase" id="RU363032"/>
    </source>
</evidence>
<dbReference type="PANTHER" id="PTHR30193">
    <property type="entry name" value="ABC TRANSPORTER PERMEASE PROTEIN"/>
    <property type="match status" value="1"/>
</dbReference>
<dbReference type="STRING" id="694429.Pyrfu_0882"/>
<evidence type="ECO:0000256" key="4">
    <source>
        <dbReference type="ARBA" id="ARBA00022692"/>
    </source>
</evidence>
<organism evidence="9 10">
    <name type="scientific">Pyrolobus fumarii (strain DSM 11204 / 1A)</name>
    <dbReference type="NCBI Taxonomy" id="694429"/>
    <lineage>
        <taxon>Archaea</taxon>
        <taxon>Thermoproteota</taxon>
        <taxon>Thermoprotei</taxon>
        <taxon>Desulfurococcales</taxon>
        <taxon>Pyrodictiaceae</taxon>
        <taxon>Pyrolobus</taxon>
    </lineage>
</organism>
<reference evidence="9 10" key="1">
    <citation type="journal article" date="2011" name="Stand. Genomic Sci.">
        <title>Complete genome sequence of the hyperthermophilic chemolithoautotroph Pyrolobus fumarii type strain (1A).</title>
        <authorList>
            <person name="Anderson I."/>
            <person name="Goker M."/>
            <person name="Nolan M."/>
            <person name="Lucas S."/>
            <person name="Hammon N."/>
            <person name="Deshpande S."/>
            <person name="Cheng J.F."/>
            <person name="Tapia R."/>
            <person name="Han C."/>
            <person name="Goodwin L."/>
            <person name="Pitluck S."/>
            <person name="Huntemann M."/>
            <person name="Liolios K."/>
            <person name="Ivanova N."/>
            <person name="Pagani I."/>
            <person name="Mavromatis K."/>
            <person name="Ovchinikova G."/>
            <person name="Pati A."/>
            <person name="Chen A."/>
            <person name="Palaniappan K."/>
            <person name="Land M."/>
            <person name="Hauser L."/>
            <person name="Brambilla E.M."/>
            <person name="Huber H."/>
            <person name="Yasawong M."/>
            <person name="Rohde M."/>
            <person name="Spring S."/>
            <person name="Abt B."/>
            <person name="Sikorski J."/>
            <person name="Wirth R."/>
            <person name="Detter J.C."/>
            <person name="Woyke T."/>
            <person name="Bristow J."/>
            <person name="Eisen J.A."/>
            <person name="Markowitz V."/>
            <person name="Hugenholtz P."/>
            <person name="Kyrpides N.C."/>
            <person name="Klenk H.P."/>
            <person name="Lapidus A."/>
        </authorList>
    </citation>
    <scope>NUCLEOTIDE SEQUENCE [LARGE SCALE GENOMIC DNA]</scope>
    <source>
        <strain evidence="10">DSM 11204 / 1A</strain>
    </source>
</reference>
<dbReference type="AlphaFoldDB" id="G0EE57"/>
<evidence type="ECO:0000256" key="5">
    <source>
        <dbReference type="ARBA" id="ARBA00022989"/>
    </source>
</evidence>
<evidence type="ECO:0000313" key="9">
    <source>
        <dbReference type="EMBL" id="AEM38751.1"/>
    </source>
</evidence>
<evidence type="ECO:0000313" key="10">
    <source>
        <dbReference type="Proteomes" id="UP000001037"/>
    </source>
</evidence>
<dbReference type="PANTHER" id="PTHR30193:SF37">
    <property type="entry name" value="INNER MEMBRANE ABC TRANSPORTER PERMEASE PROTEIN YCJO"/>
    <property type="match status" value="1"/>
</dbReference>
<dbReference type="InterPro" id="IPR035906">
    <property type="entry name" value="MetI-like_sf"/>
</dbReference>
<keyword evidence="10" id="KW-1185">Reference proteome</keyword>
<dbReference type="HOGENOM" id="CLU_016047_0_0_2"/>
<dbReference type="KEGG" id="pfm:Pyrfu_0882"/>
<dbReference type="InterPro" id="IPR051393">
    <property type="entry name" value="ABC_transporter_permease"/>
</dbReference>
<dbReference type="Pfam" id="PF00528">
    <property type="entry name" value="BPD_transp_1"/>
    <property type="match status" value="1"/>
</dbReference>
<feature type="transmembrane region" description="Helical" evidence="7">
    <location>
        <begin position="223"/>
        <end position="247"/>
    </location>
</feature>
<keyword evidence="3" id="KW-1003">Cell membrane</keyword>
<dbReference type="CDD" id="cd06261">
    <property type="entry name" value="TM_PBP2"/>
    <property type="match status" value="1"/>
</dbReference>
<evidence type="ECO:0000259" key="8">
    <source>
        <dbReference type="PROSITE" id="PS50928"/>
    </source>
</evidence>
<evidence type="ECO:0000256" key="2">
    <source>
        <dbReference type="ARBA" id="ARBA00022448"/>
    </source>
</evidence>
<dbReference type="RefSeq" id="WP_014026428.1">
    <property type="nucleotide sequence ID" value="NC_015931.1"/>
</dbReference>
<feature type="domain" description="ABC transmembrane type-1" evidence="8">
    <location>
        <begin position="73"/>
        <end position="300"/>
    </location>
</feature>
<dbReference type="SUPFAM" id="SSF160964">
    <property type="entry name" value="MalF N-terminal region-like"/>
    <property type="match status" value="1"/>
</dbReference>
<dbReference type="Proteomes" id="UP000001037">
    <property type="component" value="Chromosome"/>
</dbReference>
<keyword evidence="4 7" id="KW-0812">Transmembrane</keyword>
<dbReference type="EMBL" id="CP002838">
    <property type="protein sequence ID" value="AEM38751.1"/>
    <property type="molecule type" value="Genomic_DNA"/>
</dbReference>
<dbReference type="SUPFAM" id="SSF161098">
    <property type="entry name" value="MetI-like"/>
    <property type="match status" value="1"/>
</dbReference>
<dbReference type="GeneID" id="11139356"/>
<name>G0EE57_PYRF1</name>
<comment type="similarity">
    <text evidence="7">Belongs to the binding-protein-dependent transport system permease family.</text>
</comment>
<sequence>MNGKRSALIFFLGPALALILVFYIVPLVLTVYVSFTNLSNWNLMSMKVLDDPLYNYERLLHMFQYDPDFRKVVYTTIVFTLVTLVLNVGGGLLLALIAYLMEERLSTTFRALWLLPRMTPVAVYALLWYYFFSGSAFGTLNAFLRAMGLVEEPIGWGTSLDMLPWGAWLIIIYVNMLVGVSFGMIVFYSALRNIPWEHVVAARVDGASTLQLLRYILIPSIRWHLVFVTVWQLLSLLTTYAHIFLLVEWGAVDRWWASTWSLYVFMQAFYSGPGVRTEQGLAAAAASILVIIGAGLGLLSLRLLGFRKMMQPPRGEV</sequence>
<dbReference type="PROSITE" id="PS50928">
    <property type="entry name" value="ABC_TM1"/>
    <property type="match status" value="1"/>
</dbReference>
<dbReference type="Gene3D" id="1.20.58.370">
    <property type="entry name" value="MalF N-terminal region-like"/>
    <property type="match status" value="1"/>
</dbReference>
<dbReference type="InterPro" id="IPR035277">
    <property type="entry name" value="MalF_N"/>
</dbReference>
<feature type="transmembrane region" description="Helical" evidence="7">
    <location>
        <begin position="165"/>
        <end position="188"/>
    </location>
</feature>
<protein>
    <submittedName>
        <fullName evidence="9">Binding-protein-dependent transport systems inner membrane component</fullName>
    </submittedName>
</protein>
<proteinExistence type="inferred from homology"/>
<evidence type="ECO:0000256" key="1">
    <source>
        <dbReference type="ARBA" id="ARBA00004651"/>
    </source>
</evidence>
<feature type="transmembrane region" description="Helical" evidence="7">
    <location>
        <begin position="121"/>
        <end position="145"/>
    </location>
</feature>
<dbReference type="Gene3D" id="1.10.3720.10">
    <property type="entry name" value="MetI-like"/>
    <property type="match status" value="1"/>
</dbReference>
<dbReference type="eggNOG" id="arCOG00157">
    <property type="taxonomic scope" value="Archaea"/>
</dbReference>
<comment type="subcellular location">
    <subcellularLocation>
        <location evidence="1 7">Cell membrane</location>
        <topology evidence="1 7">Multi-pass membrane protein</topology>
    </subcellularLocation>
</comment>
<feature type="transmembrane region" description="Helical" evidence="7">
    <location>
        <begin position="281"/>
        <end position="304"/>
    </location>
</feature>
<keyword evidence="6 7" id="KW-0472">Membrane</keyword>
<keyword evidence="2 7" id="KW-0813">Transport</keyword>
<feature type="transmembrane region" description="Helical" evidence="7">
    <location>
        <begin position="72"/>
        <end position="100"/>
    </location>
</feature>
<gene>
    <name evidence="9" type="ordered locus">Pyrfu_0882</name>
</gene>
<dbReference type="FunCoup" id="G0EE57">
    <property type="interactions" value="12"/>
</dbReference>
<evidence type="ECO:0000256" key="6">
    <source>
        <dbReference type="ARBA" id="ARBA00023136"/>
    </source>
</evidence>
<accession>G0EE57</accession>
<dbReference type="OrthoDB" id="45815at2157"/>
<keyword evidence="5 7" id="KW-1133">Transmembrane helix</keyword>
<dbReference type="InterPro" id="IPR000515">
    <property type="entry name" value="MetI-like"/>
</dbReference>
<dbReference type="InParanoid" id="G0EE57"/>
<feature type="transmembrane region" description="Helical" evidence="7">
    <location>
        <begin position="7"/>
        <end position="35"/>
    </location>
</feature>
<dbReference type="GO" id="GO:0055085">
    <property type="term" value="P:transmembrane transport"/>
    <property type="evidence" value="ECO:0007669"/>
    <property type="project" value="InterPro"/>
</dbReference>
<dbReference type="GO" id="GO:0005886">
    <property type="term" value="C:plasma membrane"/>
    <property type="evidence" value="ECO:0007669"/>
    <property type="project" value="UniProtKB-SubCell"/>
</dbReference>
<evidence type="ECO:0000256" key="3">
    <source>
        <dbReference type="ARBA" id="ARBA00022475"/>
    </source>
</evidence>